<dbReference type="AlphaFoldDB" id="A0A556U570"/>
<comment type="similarity">
    <text evidence="9">Belongs to the two pore domain potassium channel (TC 1.A.1.8) family.</text>
</comment>
<keyword evidence="5 11" id="KW-1133">Transmembrane helix</keyword>
<evidence type="ECO:0000256" key="7">
    <source>
        <dbReference type="ARBA" id="ARBA00023136"/>
    </source>
</evidence>
<keyword evidence="7 11" id="KW-0472">Membrane</keyword>
<evidence type="ECO:0000313" key="13">
    <source>
        <dbReference type="EMBL" id="TSM77404.1"/>
    </source>
</evidence>
<dbReference type="Gene3D" id="1.10.287.70">
    <property type="match status" value="1"/>
</dbReference>
<dbReference type="GO" id="GO:0030322">
    <property type="term" value="P:stabilization of membrane potential"/>
    <property type="evidence" value="ECO:0007669"/>
    <property type="project" value="TreeGrafter"/>
</dbReference>
<feature type="transmembrane region" description="Helical" evidence="11">
    <location>
        <begin position="195"/>
        <end position="212"/>
    </location>
</feature>
<keyword evidence="8 9" id="KW-0407">Ion channel</keyword>
<accession>A0A556U570</accession>
<keyword evidence="2 9" id="KW-0813">Transport</keyword>
<dbReference type="InterPro" id="IPR003280">
    <property type="entry name" value="2pore_dom_K_chnl"/>
</dbReference>
<evidence type="ECO:0000256" key="9">
    <source>
        <dbReference type="RuleBase" id="RU003857"/>
    </source>
</evidence>
<feature type="transmembrane region" description="Helical" evidence="11">
    <location>
        <begin position="83"/>
        <end position="106"/>
    </location>
</feature>
<dbReference type="GO" id="GO:0005886">
    <property type="term" value="C:plasma membrane"/>
    <property type="evidence" value="ECO:0007669"/>
    <property type="project" value="TreeGrafter"/>
</dbReference>
<dbReference type="PANTHER" id="PTHR11003">
    <property type="entry name" value="POTASSIUM CHANNEL, SUBFAMILY K"/>
    <property type="match status" value="1"/>
</dbReference>
<sequence length="332" mass="37357">MNFINLLLIGAGYVAYVLIGGVVFWKLEGDQVTADIAELEVKKKRILQIYPCLGQSGLEELGDFIVAISKNGMSLRNNHTAGGFWRFTSSAVFAATVVTTIGYGNISPNTMPGQMFCVFFAIIGIPLNMLVLNQVGKYMLAIERNFCVSISRKTNHQKIVLVSLHFASFIGSAFLYMVVPMFFFKTYEGWTYSQGMYYCFITLSTVGFGDFVADYNPNNDYPDWYGCILGVWIFFGMAWLALLINHTIDLLGHLDAYLRAGEKNRKKKKLQDEELPEPQKKNSEEDKTDPEETKTDSEETQIDPEGTKTDPEDVNPDPDNVETNPEELDVCE</sequence>
<feature type="compositionally biased region" description="Basic and acidic residues" evidence="10">
    <location>
        <begin position="277"/>
        <end position="297"/>
    </location>
</feature>
<dbReference type="GO" id="GO:0015271">
    <property type="term" value="F:outward rectifier potassium channel activity"/>
    <property type="evidence" value="ECO:0007669"/>
    <property type="project" value="TreeGrafter"/>
</dbReference>
<evidence type="ECO:0000313" key="14">
    <source>
        <dbReference type="Proteomes" id="UP000319801"/>
    </source>
</evidence>
<feature type="compositionally biased region" description="Acidic residues" evidence="10">
    <location>
        <begin position="312"/>
        <end position="332"/>
    </location>
</feature>
<evidence type="ECO:0000256" key="6">
    <source>
        <dbReference type="ARBA" id="ARBA00023065"/>
    </source>
</evidence>
<evidence type="ECO:0000256" key="5">
    <source>
        <dbReference type="ARBA" id="ARBA00022989"/>
    </source>
</evidence>
<organism evidence="13 14">
    <name type="scientific">Bagarius yarrelli</name>
    <name type="common">Goonch</name>
    <name type="synonym">Bagrus yarrelli</name>
    <dbReference type="NCBI Taxonomy" id="175774"/>
    <lineage>
        <taxon>Eukaryota</taxon>
        <taxon>Metazoa</taxon>
        <taxon>Chordata</taxon>
        <taxon>Craniata</taxon>
        <taxon>Vertebrata</taxon>
        <taxon>Euteleostomi</taxon>
        <taxon>Actinopterygii</taxon>
        <taxon>Neopterygii</taxon>
        <taxon>Teleostei</taxon>
        <taxon>Ostariophysi</taxon>
        <taxon>Siluriformes</taxon>
        <taxon>Sisoridae</taxon>
        <taxon>Sisorinae</taxon>
        <taxon>Bagarius</taxon>
    </lineage>
</organism>
<dbReference type="InterPro" id="IPR013099">
    <property type="entry name" value="K_chnl_dom"/>
</dbReference>
<evidence type="ECO:0000256" key="11">
    <source>
        <dbReference type="SAM" id="Phobius"/>
    </source>
</evidence>
<comment type="caution">
    <text evidence="13">The sequence shown here is derived from an EMBL/GenBank/DDBJ whole genome shotgun (WGS) entry which is preliminary data.</text>
</comment>
<dbReference type="SUPFAM" id="SSF81324">
    <property type="entry name" value="Voltage-gated potassium channels"/>
    <property type="match status" value="2"/>
</dbReference>
<keyword evidence="6 9" id="KW-0406">Ion transport</keyword>
<keyword evidence="4" id="KW-0630">Potassium</keyword>
<feature type="domain" description="Potassium channel" evidence="12">
    <location>
        <begin position="175"/>
        <end position="251"/>
    </location>
</feature>
<feature type="domain" description="Potassium channel" evidence="12">
    <location>
        <begin position="84"/>
        <end position="139"/>
    </location>
</feature>
<evidence type="ECO:0000256" key="10">
    <source>
        <dbReference type="SAM" id="MobiDB-lite"/>
    </source>
</evidence>
<reference evidence="13 14" key="1">
    <citation type="journal article" date="2019" name="Genome Biol. Evol.">
        <title>Whole-Genome Sequencing of the Giant Devil Catfish, Bagarius yarrelli.</title>
        <authorList>
            <person name="Jiang W."/>
            <person name="Lv Y."/>
            <person name="Cheng L."/>
            <person name="Yang K."/>
            <person name="Chao B."/>
            <person name="Wang X."/>
            <person name="Li Y."/>
            <person name="Pan X."/>
            <person name="You X."/>
            <person name="Zhang Y."/>
            <person name="Yang J."/>
            <person name="Li J."/>
            <person name="Zhang X."/>
            <person name="Liu S."/>
            <person name="Sun C."/>
            <person name="Yang J."/>
            <person name="Shi Q."/>
        </authorList>
    </citation>
    <scope>NUCLEOTIDE SEQUENCE [LARGE SCALE GENOMIC DNA]</scope>
    <source>
        <strain evidence="13">JWS20170419001</strain>
        <tissue evidence="13">Muscle</tissue>
    </source>
</reference>
<evidence type="ECO:0000256" key="1">
    <source>
        <dbReference type="ARBA" id="ARBA00004141"/>
    </source>
</evidence>
<feature type="region of interest" description="Disordered" evidence="10">
    <location>
        <begin position="267"/>
        <end position="332"/>
    </location>
</feature>
<keyword evidence="3 9" id="KW-0812">Transmembrane</keyword>
<evidence type="ECO:0000256" key="4">
    <source>
        <dbReference type="ARBA" id="ARBA00022958"/>
    </source>
</evidence>
<dbReference type="PANTHER" id="PTHR11003:SF329">
    <property type="entry name" value="POTASSIUM CHANNEL SUBFAMILY K MEMBER 17-LIKE"/>
    <property type="match status" value="1"/>
</dbReference>
<evidence type="ECO:0000256" key="3">
    <source>
        <dbReference type="ARBA" id="ARBA00022692"/>
    </source>
</evidence>
<evidence type="ECO:0000259" key="12">
    <source>
        <dbReference type="Pfam" id="PF07885"/>
    </source>
</evidence>
<name>A0A556U570_BAGYA</name>
<dbReference type="OrthoDB" id="297496at2759"/>
<evidence type="ECO:0000256" key="8">
    <source>
        <dbReference type="ARBA" id="ARBA00023303"/>
    </source>
</evidence>
<dbReference type="EMBL" id="VCAZ01000049">
    <property type="protein sequence ID" value="TSM77404.1"/>
    <property type="molecule type" value="Genomic_DNA"/>
</dbReference>
<comment type="subcellular location">
    <subcellularLocation>
        <location evidence="1">Membrane</location>
        <topology evidence="1">Multi-pass membrane protein</topology>
    </subcellularLocation>
</comment>
<proteinExistence type="inferred from homology"/>
<dbReference type="GO" id="GO:0022841">
    <property type="term" value="F:potassium ion leak channel activity"/>
    <property type="evidence" value="ECO:0007669"/>
    <property type="project" value="TreeGrafter"/>
</dbReference>
<keyword evidence="14" id="KW-1185">Reference proteome</keyword>
<evidence type="ECO:0000256" key="2">
    <source>
        <dbReference type="ARBA" id="ARBA00022448"/>
    </source>
</evidence>
<dbReference type="Proteomes" id="UP000319801">
    <property type="component" value="Unassembled WGS sequence"/>
</dbReference>
<feature type="transmembrane region" description="Helical" evidence="11">
    <location>
        <begin position="6"/>
        <end position="25"/>
    </location>
</feature>
<feature type="transmembrane region" description="Helical" evidence="11">
    <location>
        <begin position="224"/>
        <end position="244"/>
    </location>
</feature>
<dbReference type="Pfam" id="PF07885">
    <property type="entry name" value="Ion_trans_2"/>
    <property type="match status" value="2"/>
</dbReference>
<gene>
    <name evidence="13" type="ORF">Baya_6154</name>
</gene>
<protein>
    <submittedName>
        <fullName evidence="13">Potassium channel subfamily K member 17</fullName>
    </submittedName>
</protein>
<dbReference type="PRINTS" id="PR01333">
    <property type="entry name" value="2POREKCHANEL"/>
</dbReference>
<feature type="transmembrane region" description="Helical" evidence="11">
    <location>
        <begin position="112"/>
        <end position="132"/>
    </location>
</feature>
<feature type="transmembrane region" description="Helical" evidence="11">
    <location>
        <begin position="159"/>
        <end position="183"/>
    </location>
</feature>